<dbReference type="InParanoid" id="W2RQ54"/>
<evidence type="ECO:0000256" key="4">
    <source>
        <dbReference type="HAMAP-Rule" id="MF_03028"/>
    </source>
</evidence>
<sequence>MAKRQKKGQAGQAKNFITRTQAVRKLQISLPDFRRLCIFKGIYPREPRNIKKANKSATHSTTFYYTKDIQYLLHEPLLAKFRDQKALSKKIARSLGRNEVQDAARMEKERTPKIKLDHIVRERYPTFVDALRDLDDALSLLFLFANLPSTSTAPPKVIAKCQRLCHEFEHYLITSHSLRKSFLSIKGIYYQATIQGQDIMWLVPYRFVQQVSAEVDYRIMGTFVEFYCTLLGFVNFRLYTSLGLVYPPKFDTTSDERGAELAAFTLQGRNVSKTIENGENLDGGLSNGPAETNPAAVQAQVELAAAAQEDAPEEAQSDDVDDIAEEAAIDKFEVAAPEGESLPQPSMSGNQAASLFSNITVFISREAPRHPIEFLLRAFGCQRIGWDAVLGEGAFTQNEADPRITHQIVDRPAAVETLPNVQGDSTANGQQSRSIKPGYIMPGRVYVQPQWIWDCVNEGTILRTDTYAPGATLPPHLSPWVKPTQGQYDPRATLEEQELEGETDEDNVGEVEDEDQDAAGGAIDDGGAESDDSVVDAGGMDVADTDDESKSAEEAELDGFEGFDEESDSGDEDPELLHQQELAAEAAGKPVSTKKSDPERERLEKAKKARQVKQAKEDEETERRKLMMSNKKRKLFEKMQHSNEKKDAEAAKLRKKRRKIERA</sequence>
<evidence type="ECO:0000256" key="1">
    <source>
        <dbReference type="ARBA" id="ARBA00022517"/>
    </source>
</evidence>
<dbReference type="GO" id="GO:0030687">
    <property type="term" value="C:preribosome, large subunit precursor"/>
    <property type="evidence" value="ECO:0007669"/>
    <property type="project" value="UniProtKB-UniRule"/>
</dbReference>
<dbReference type="FunCoup" id="W2RQ54">
    <property type="interactions" value="1247"/>
</dbReference>
<feature type="compositionally biased region" description="Low complexity" evidence="5">
    <location>
        <begin position="577"/>
        <end position="587"/>
    </location>
</feature>
<dbReference type="InterPro" id="IPR036420">
    <property type="entry name" value="BRCT_dom_sf"/>
</dbReference>
<name>W2RQ54_CYPE1</name>
<dbReference type="GeneID" id="19973978"/>
<evidence type="ECO:0000256" key="2">
    <source>
        <dbReference type="ARBA" id="ARBA00022552"/>
    </source>
</evidence>
<dbReference type="PANTHER" id="PTHR12221:SF6">
    <property type="entry name" value="PESCADILLO HOMOLOG"/>
    <property type="match status" value="1"/>
</dbReference>
<dbReference type="HAMAP" id="MF_03028">
    <property type="entry name" value="Pescadillo"/>
    <property type="match status" value="1"/>
</dbReference>
<evidence type="ECO:0000259" key="6">
    <source>
        <dbReference type="PROSITE" id="PS50172"/>
    </source>
</evidence>
<dbReference type="OrthoDB" id="10264910at2759"/>
<feature type="compositionally biased region" description="Basic and acidic residues" evidence="5">
    <location>
        <begin position="636"/>
        <end position="652"/>
    </location>
</feature>
<keyword evidence="2 4" id="KW-0698">rRNA processing</keyword>
<comment type="subcellular location">
    <subcellularLocation>
        <location evidence="4">Nucleus</location>
        <location evidence="4">Nucleolus</location>
    </subcellularLocation>
    <subcellularLocation>
        <location evidence="4">Nucleus</location>
        <location evidence="4">Nucleoplasm</location>
    </subcellularLocation>
</comment>
<organism evidence="7 8">
    <name type="scientific">Cyphellophora europaea (strain CBS 101466)</name>
    <name type="common">Phialophora europaea</name>
    <dbReference type="NCBI Taxonomy" id="1220924"/>
    <lineage>
        <taxon>Eukaryota</taxon>
        <taxon>Fungi</taxon>
        <taxon>Dikarya</taxon>
        <taxon>Ascomycota</taxon>
        <taxon>Pezizomycotina</taxon>
        <taxon>Eurotiomycetes</taxon>
        <taxon>Chaetothyriomycetidae</taxon>
        <taxon>Chaetothyriales</taxon>
        <taxon>Cyphellophoraceae</taxon>
        <taxon>Cyphellophora</taxon>
    </lineage>
</organism>
<feature type="region of interest" description="Disordered" evidence="5">
    <location>
        <begin position="496"/>
        <end position="663"/>
    </location>
</feature>
<reference evidence="7 8" key="1">
    <citation type="submission" date="2013-03" db="EMBL/GenBank/DDBJ databases">
        <title>The Genome Sequence of Phialophora europaea CBS 101466.</title>
        <authorList>
            <consortium name="The Broad Institute Genomics Platform"/>
            <person name="Cuomo C."/>
            <person name="de Hoog S."/>
            <person name="Gorbushina A."/>
            <person name="Walker B."/>
            <person name="Young S.K."/>
            <person name="Zeng Q."/>
            <person name="Gargeya S."/>
            <person name="Fitzgerald M."/>
            <person name="Haas B."/>
            <person name="Abouelleil A."/>
            <person name="Allen A.W."/>
            <person name="Alvarado L."/>
            <person name="Arachchi H.M."/>
            <person name="Berlin A.M."/>
            <person name="Chapman S.B."/>
            <person name="Gainer-Dewar J."/>
            <person name="Goldberg J."/>
            <person name="Griggs A."/>
            <person name="Gujja S."/>
            <person name="Hansen M."/>
            <person name="Howarth C."/>
            <person name="Imamovic A."/>
            <person name="Ireland A."/>
            <person name="Larimer J."/>
            <person name="McCowan C."/>
            <person name="Murphy C."/>
            <person name="Pearson M."/>
            <person name="Poon T.W."/>
            <person name="Priest M."/>
            <person name="Roberts A."/>
            <person name="Saif S."/>
            <person name="Shea T."/>
            <person name="Sisk P."/>
            <person name="Sykes S."/>
            <person name="Wortman J."/>
            <person name="Nusbaum C."/>
            <person name="Birren B."/>
        </authorList>
    </citation>
    <scope>NUCLEOTIDE SEQUENCE [LARGE SCALE GENOMIC DNA]</scope>
    <source>
        <strain evidence="7 8">CBS 101466</strain>
    </source>
</reference>
<evidence type="ECO:0000256" key="5">
    <source>
        <dbReference type="SAM" id="MobiDB-lite"/>
    </source>
</evidence>
<evidence type="ECO:0000256" key="3">
    <source>
        <dbReference type="ARBA" id="ARBA00023242"/>
    </source>
</evidence>
<dbReference type="Proteomes" id="UP000030752">
    <property type="component" value="Unassembled WGS sequence"/>
</dbReference>
<feature type="domain" description="BRCT" evidence="6">
    <location>
        <begin position="351"/>
        <end position="469"/>
    </location>
</feature>
<dbReference type="GO" id="GO:0000466">
    <property type="term" value="P:maturation of 5.8S rRNA from tricistronic rRNA transcript (SSU-rRNA, 5.8S rRNA, LSU-rRNA)"/>
    <property type="evidence" value="ECO:0007669"/>
    <property type="project" value="UniProtKB-UniRule"/>
</dbReference>
<dbReference type="InterPro" id="IPR001357">
    <property type="entry name" value="BRCT_dom"/>
</dbReference>
<dbReference type="PROSITE" id="PS50172">
    <property type="entry name" value="BRCT"/>
    <property type="match status" value="1"/>
</dbReference>
<dbReference type="STRING" id="1220924.W2RQ54"/>
<comment type="subunit">
    <text evidence="4">Component of the NOP7 complex, composed of ERB1, NOP7 and YTM1. Within the NOP7 complex ERB1 appears to interact directly with NOP7 and YTM1. The NOP7 complex also associates with the 66S pre-ribosome.</text>
</comment>
<dbReference type="GO" id="GO:0003723">
    <property type="term" value="F:RNA binding"/>
    <property type="evidence" value="ECO:0007669"/>
    <property type="project" value="TreeGrafter"/>
</dbReference>
<accession>W2RQ54</accession>
<dbReference type="AlphaFoldDB" id="W2RQ54"/>
<gene>
    <name evidence="4" type="primary">NOP7</name>
    <name evidence="7" type="ORF">HMPREF1541_06639</name>
</gene>
<feature type="compositionally biased region" description="Acidic residues" evidence="5">
    <location>
        <begin position="554"/>
        <end position="574"/>
    </location>
</feature>
<evidence type="ECO:0000313" key="8">
    <source>
        <dbReference type="Proteomes" id="UP000030752"/>
    </source>
</evidence>
<feature type="compositionally biased region" description="Basic and acidic residues" evidence="5">
    <location>
        <begin position="594"/>
        <end position="606"/>
    </location>
</feature>
<feature type="compositionally biased region" description="Basic residues" evidence="5">
    <location>
        <begin position="653"/>
        <end position="663"/>
    </location>
</feature>
<protein>
    <recommendedName>
        <fullName evidence="4">Pescadillo homolog</fullName>
    </recommendedName>
    <alternativeName>
        <fullName evidence="4">Nucleolar protein 7 homolog</fullName>
    </alternativeName>
</protein>
<dbReference type="GO" id="GO:0043021">
    <property type="term" value="F:ribonucleoprotein complex binding"/>
    <property type="evidence" value="ECO:0007669"/>
    <property type="project" value="UniProtKB-UniRule"/>
</dbReference>
<dbReference type="GO" id="GO:0000463">
    <property type="term" value="P:maturation of LSU-rRNA from tricistronic rRNA transcript (SSU-rRNA, 5.8S rRNA, LSU-rRNA)"/>
    <property type="evidence" value="ECO:0007669"/>
    <property type="project" value="UniProtKB-UniRule"/>
</dbReference>
<dbReference type="GO" id="GO:0070545">
    <property type="term" value="C:PeBoW complex"/>
    <property type="evidence" value="ECO:0007669"/>
    <property type="project" value="TreeGrafter"/>
</dbReference>
<dbReference type="VEuPathDB" id="FungiDB:HMPREF1541_06639"/>
<dbReference type="PANTHER" id="PTHR12221">
    <property type="entry name" value="PESCADILLO - RELATED"/>
    <property type="match status" value="1"/>
</dbReference>
<comment type="function">
    <text evidence="4">Component of the NOP7 complex, which is required for maturation of the 25S and 5.8S ribosomal RNAs and formation of the 60S ribosome.</text>
</comment>
<dbReference type="HOGENOM" id="CLU_019619_1_1_1"/>
<dbReference type="Pfam" id="PF06732">
    <property type="entry name" value="Pescadillo_N"/>
    <property type="match status" value="1"/>
</dbReference>
<dbReference type="RefSeq" id="XP_008719191.1">
    <property type="nucleotide sequence ID" value="XM_008720969.1"/>
</dbReference>
<dbReference type="InterPro" id="IPR010613">
    <property type="entry name" value="PES"/>
</dbReference>
<dbReference type="SUPFAM" id="SSF52113">
    <property type="entry name" value="BRCT domain"/>
    <property type="match status" value="1"/>
</dbReference>
<comment type="similarity">
    <text evidence="4">Belongs to the pescadillo family.</text>
</comment>
<dbReference type="eggNOG" id="KOG2481">
    <property type="taxonomic scope" value="Eukaryota"/>
</dbReference>
<dbReference type="EMBL" id="KB822722">
    <property type="protein sequence ID" value="ETN38602.1"/>
    <property type="molecule type" value="Genomic_DNA"/>
</dbReference>
<evidence type="ECO:0000313" key="7">
    <source>
        <dbReference type="EMBL" id="ETN38602.1"/>
    </source>
</evidence>
<dbReference type="GO" id="GO:0005654">
    <property type="term" value="C:nucleoplasm"/>
    <property type="evidence" value="ECO:0007669"/>
    <property type="project" value="UniProtKB-SubCell"/>
</dbReference>
<keyword evidence="3 4" id="KW-0539">Nucleus</keyword>
<proteinExistence type="inferred from homology"/>
<dbReference type="Gene3D" id="3.40.50.10190">
    <property type="entry name" value="BRCT domain"/>
    <property type="match status" value="1"/>
</dbReference>
<dbReference type="CDD" id="cd17709">
    <property type="entry name" value="BRCT_pescadillo_like"/>
    <property type="match status" value="1"/>
</dbReference>
<keyword evidence="1 4" id="KW-0690">Ribosome biogenesis</keyword>
<feature type="compositionally biased region" description="Acidic residues" evidence="5">
    <location>
        <begin position="496"/>
        <end position="517"/>
    </location>
</feature>
<keyword evidence="8" id="KW-1185">Reference proteome</keyword>